<dbReference type="STRING" id="1126212.K2RYY6"/>
<evidence type="ECO:0000313" key="1">
    <source>
        <dbReference type="EMBL" id="EKG19948.1"/>
    </source>
</evidence>
<dbReference type="InterPro" id="IPR052711">
    <property type="entry name" value="Zinc_ADH-like"/>
</dbReference>
<proteinExistence type="predicted"/>
<name>K2RYY6_MACPH</name>
<dbReference type="Gene3D" id="3.90.180.10">
    <property type="entry name" value="Medium-chain alcohol dehydrogenases, catalytic domain"/>
    <property type="match status" value="1"/>
</dbReference>
<comment type="caution">
    <text evidence="1">The sequence shown here is derived from an EMBL/GenBank/DDBJ whole genome shotgun (WGS) entry which is preliminary data.</text>
</comment>
<dbReference type="PANTHER" id="PTHR45033:SF2">
    <property type="entry name" value="ZINC-TYPE ALCOHOL DEHYDROGENASE-LIKE PROTEIN C1773.06C"/>
    <property type="match status" value="1"/>
</dbReference>
<reference evidence="1 2" key="1">
    <citation type="journal article" date="2012" name="BMC Genomics">
        <title>Tools to kill: Genome of one of the most destructive plant pathogenic fungi Macrophomina phaseolina.</title>
        <authorList>
            <person name="Islam M.S."/>
            <person name="Haque M.S."/>
            <person name="Islam M.M."/>
            <person name="Emdad E.M."/>
            <person name="Halim A."/>
            <person name="Hossen Q.M.M."/>
            <person name="Hossain M.Z."/>
            <person name="Ahmed B."/>
            <person name="Rahim S."/>
            <person name="Rahman M.S."/>
            <person name="Alam M.M."/>
            <person name="Hou S."/>
            <person name="Wan X."/>
            <person name="Saito J.A."/>
            <person name="Alam M."/>
        </authorList>
    </citation>
    <scope>NUCLEOTIDE SEQUENCE [LARGE SCALE GENOMIC DNA]</scope>
    <source>
        <strain evidence="1 2">MS6</strain>
    </source>
</reference>
<dbReference type="Proteomes" id="UP000007129">
    <property type="component" value="Unassembled WGS sequence"/>
</dbReference>
<dbReference type="VEuPathDB" id="FungiDB:MPH_02776"/>
<dbReference type="SUPFAM" id="SSF50129">
    <property type="entry name" value="GroES-like"/>
    <property type="match status" value="1"/>
</dbReference>
<dbReference type="EMBL" id="AHHD01000101">
    <property type="protein sequence ID" value="EKG19948.1"/>
    <property type="molecule type" value="Genomic_DNA"/>
</dbReference>
<organism evidence="1 2">
    <name type="scientific">Macrophomina phaseolina (strain MS6)</name>
    <name type="common">Charcoal rot fungus</name>
    <dbReference type="NCBI Taxonomy" id="1126212"/>
    <lineage>
        <taxon>Eukaryota</taxon>
        <taxon>Fungi</taxon>
        <taxon>Dikarya</taxon>
        <taxon>Ascomycota</taxon>
        <taxon>Pezizomycotina</taxon>
        <taxon>Dothideomycetes</taxon>
        <taxon>Dothideomycetes incertae sedis</taxon>
        <taxon>Botryosphaeriales</taxon>
        <taxon>Botryosphaeriaceae</taxon>
        <taxon>Macrophomina</taxon>
    </lineage>
</organism>
<evidence type="ECO:0000313" key="2">
    <source>
        <dbReference type="Proteomes" id="UP000007129"/>
    </source>
</evidence>
<protein>
    <submittedName>
        <fullName evidence="1">Uncharacterized protein</fullName>
    </submittedName>
</protein>
<dbReference type="InParanoid" id="K2RYY6"/>
<dbReference type="AlphaFoldDB" id="K2RYY6"/>
<dbReference type="HOGENOM" id="CLU_2184462_0_0_1"/>
<gene>
    <name evidence="1" type="ORF">MPH_02776</name>
</gene>
<sequence>MSSESLLNAFHATPLNYRHTLVARGLFPIVIKDKIVTGSDGANEVVAAGHRVTLPARDRVMTIFNQGHFAGPPNSENVSTTLGTVINDALRQYYVFSQDALVHIPRYLD</sequence>
<dbReference type="InterPro" id="IPR011032">
    <property type="entry name" value="GroES-like_sf"/>
</dbReference>
<accession>K2RYY6</accession>
<dbReference type="PANTHER" id="PTHR45033">
    <property type="match status" value="1"/>
</dbReference>